<evidence type="ECO:0000313" key="5">
    <source>
        <dbReference type="Proteomes" id="UP001172082"/>
    </source>
</evidence>
<dbReference type="PROSITE" id="PS50297">
    <property type="entry name" value="ANK_REP_REGION"/>
    <property type="match status" value="2"/>
</dbReference>
<gene>
    <name evidence="4" type="ORF">QQ008_25005</name>
</gene>
<accession>A0ABT8KZ33</accession>
<comment type="caution">
    <text evidence="4">The sequence shown here is derived from an EMBL/GenBank/DDBJ whole genome shotgun (WGS) entry which is preliminary data.</text>
</comment>
<evidence type="ECO:0000256" key="1">
    <source>
        <dbReference type="ARBA" id="ARBA00022737"/>
    </source>
</evidence>
<dbReference type="Pfam" id="PF12796">
    <property type="entry name" value="Ank_2"/>
    <property type="match status" value="1"/>
</dbReference>
<dbReference type="PANTHER" id="PTHR24171">
    <property type="entry name" value="ANKYRIN REPEAT DOMAIN-CONTAINING PROTEIN 39-RELATED"/>
    <property type="match status" value="1"/>
</dbReference>
<organism evidence="4 5">
    <name type="scientific">Splendidivirga corallicola</name>
    <dbReference type="NCBI Taxonomy" id="3051826"/>
    <lineage>
        <taxon>Bacteria</taxon>
        <taxon>Pseudomonadati</taxon>
        <taxon>Bacteroidota</taxon>
        <taxon>Cytophagia</taxon>
        <taxon>Cytophagales</taxon>
        <taxon>Splendidivirgaceae</taxon>
        <taxon>Splendidivirga</taxon>
    </lineage>
</organism>
<name>A0ABT8KZ33_9BACT</name>
<proteinExistence type="predicted"/>
<dbReference type="PROSITE" id="PS50088">
    <property type="entry name" value="ANK_REPEAT"/>
    <property type="match status" value="2"/>
</dbReference>
<feature type="repeat" description="ANK" evidence="3">
    <location>
        <begin position="59"/>
        <end position="91"/>
    </location>
</feature>
<dbReference type="Gene3D" id="1.25.40.20">
    <property type="entry name" value="Ankyrin repeat-containing domain"/>
    <property type="match status" value="2"/>
</dbReference>
<keyword evidence="2 3" id="KW-0040">ANK repeat</keyword>
<dbReference type="InterPro" id="IPR036770">
    <property type="entry name" value="Ankyrin_rpt-contain_sf"/>
</dbReference>
<dbReference type="SUPFAM" id="SSF48403">
    <property type="entry name" value="Ankyrin repeat"/>
    <property type="match status" value="1"/>
</dbReference>
<dbReference type="InterPro" id="IPR002110">
    <property type="entry name" value="Ankyrin_rpt"/>
</dbReference>
<dbReference type="EMBL" id="JAUJEA010000012">
    <property type="protein sequence ID" value="MDN5204675.1"/>
    <property type="molecule type" value="Genomic_DNA"/>
</dbReference>
<evidence type="ECO:0000256" key="3">
    <source>
        <dbReference type="PROSITE-ProRule" id="PRU00023"/>
    </source>
</evidence>
<evidence type="ECO:0000256" key="2">
    <source>
        <dbReference type="ARBA" id="ARBA00023043"/>
    </source>
</evidence>
<keyword evidence="5" id="KW-1185">Reference proteome</keyword>
<protein>
    <submittedName>
        <fullName evidence="4">Ankyrin repeat domain-containing protein</fullName>
    </submittedName>
</protein>
<sequence>MTGLLIMLACTGEQGKETVSSTESKVPSISIHAAAFTGNVKAIEQYITAKTDLNEKDQYGSSPLIIASTFGKTEVAKALIDGGADMNVRSADGSTPLHTAAFFCRKEIVEALLAAGADTRLKNNYGATALESISTPFDEVKMIYDQISKDLGPLGLKLDYEYLRNTRPIIVEMISRNQH</sequence>
<dbReference type="SMART" id="SM00248">
    <property type="entry name" value="ANK"/>
    <property type="match status" value="2"/>
</dbReference>
<reference evidence="4" key="1">
    <citation type="submission" date="2023-06" db="EMBL/GenBank/DDBJ databases">
        <title>Genomic of Parafulvivirga corallium.</title>
        <authorList>
            <person name="Wang G."/>
        </authorList>
    </citation>
    <scope>NUCLEOTIDE SEQUENCE</scope>
    <source>
        <strain evidence="4">BMA10</strain>
    </source>
</reference>
<feature type="repeat" description="ANK" evidence="3">
    <location>
        <begin position="92"/>
        <end position="124"/>
    </location>
</feature>
<evidence type="ECO:0000313" key="4">
    <source>
        <dbReference type="EMBL" id="MDN5204675.1"/>
    </source>
</evidence>
<keyword evidence="1" id="KW-0677">Repeat</keyword>
<dbReference type="Proteomes" id="UP001172082">
    <property type="component" value="Unassembled WGS sequence"/>
</dbReference>